<dbReference type="OrthoDB" id="5336357at2759"/>
<dbReference type="RefSeq" id="XP_058310487.1">
    <property type="nucleotide sequence ID" value="XM_058451025.1"/>
</dbReference>
<keyword evidence="3" id="KW-1185">Reference proteome</keyword>
<name>A0A9W9N339_9EURO</name>
<feature type="compositionally biased region" description="Basic residues" evidence="1">
    <location>
        <begin position="33"/>
        <end position="42"/>
    </location>
</feature>
<feature type="compositionally biased region" description="Low complexity" evidence="1">
    <location>
        <begin position="8"/>
        <end position="21"/>
    </location>
</feature>
<comment type="caution">
    <text evidence="2">The sequence shown here is derived from an EMBL/GenBank/DDBJ whole genome shotgun (WGS) entry which is preliminary data.</text>
</comment>
<evidence type="ECO:0000313" key="2">
    <source>
        <dbReference type="EMBL" id="KAJ5212317.1"/>
    </source>
</evidence>
<organism evidence="2 3">
    <name type="scientific">Penicillium cinerascens</name>
    <dbReference type="NCBI Taxonomy" id="70096"/>
    <lineage>
        <taxon>Eukaryota</taxon>
        <taxon>Fungi</taxon>
        <taxon>Dikarya</taxon>
        <taxon>Ascomycota</taxon>
        <taxon>Pezizomycotina</taxon>
        <taxon>Eurotiomycetes</taxon>
        <taxon>Eurotiomycetidae</taxon>
        <taxon>Eurotiales</taxon>
        <taxon>Aspergillaceae</taxon>
        <taxon>Penicillium</taxon>
    </lineage>
</organism>
<protein>
    <submittedName>
        <fullName evidence="2">Uncharacterized protein</fullName>
    </submittedName>
</protein>
<dbReference type="Proteomes" id="UP001150904">
    <property type="component" value="Unassembled WGS sequence"/>
</dbReference>
<dbReference type="EMBL" id="JAPQKR010000008">
    <property type="protein sequence ID" value="KAJ5212317.1"/>
    <property type="molecule type" value="Genomic_DNA"/>
</dbReference>
<feature type="region of interest" description="Disordered" evidence="1">
    <location>
        <begin position="1"/>
        <end position="47"/>
    </location>
</feature>
<evidence type="ECO:0000313" key="3">
    <source>
        <dbReference type="Proteomes" id="UP001150904"/>
    </source>
</evidence>
<dbReference type="AlphaFoldDB" id="A0A9W9N339"/>
<dbReference type="GeneID" id="83178326"/>
<feature type="compositionally biased region" description="Polar residues" evidence="1">
    <location>
        <begin position="63"/>
        <end position="75"/>
    </location>
</feature>
<sequence length="189" mass="20835">MSLKRKASFSAMPSAPSAPAPGEWAMADSSQHLHSRTRKRFRDGRPSDEVVYQKTLRWIFSAQQQQQKNGASNGATDEAMDLEPTLPSPEIVDPRQQTLLRFFQPRPQASSPFRPSREALAPRANETAIDRDDMLRRQAFMGTAGGSSGSETMSPGFNQMDMDMDIDMDTDQSSEGSSSASNMGVVGWM</sequence>
<feature type="region of interest" description="Disordered" evidence="1">
    <location>
        <begin position="142"/>
        <end position="189"/>
    </location>
</feature>
<accession>A0A9W9N339</accession>
<evidence type="ECO:0000256" key="1">
    <source>
        <dbReference type="SAM" id="MobiDB-lite"/>
    </source>
</evidence>
<feature type="compositionally biased region" description="Acidic residues" evidence="1">
    <location>
        <begin position="162"/>
        <end position="172"/>
    </location>
</feature>
<gene>
    <name evidence="2" type="ORF">N7498_003963</name>
</gene>
<feature type="region of interest" description="Disordered" evidence="1">
    <location>
        <begin position="63"/>
        <end position="90"/>
    </location>
</feature>
<reference evidence="2" key="1">
    <citation type="submission" date="2022-12" db="EMBL/GenBank/DDBJ databases">
        <authorList>
            <person name="Petersen C."/>
        </authorList>
    </citation>
    <scope>NUCLEOTIDE SEQUENCE</scope>
    <source>
        <strain evidence="2">IBT 15544</strain>
    </source>
</reference>
<reference evidence="2" key="2">
    <citation type="journal article" date="2023" name="IMA Fungus">
        <title>Comparative genomic study of the Penicillium genus elucidates a diverse pangenome and 15 lateral gene transfer events.</title>
        <authorList>
            <person name="Petersen C."/>
            <person name="Sorensen T."/>
            <person name="Nielsen M.R."/>
            <person name="Sondergaard T.E."/>
            <person name="Sorensen J.L."/>
            <person name="Fitzpatrick D.A."/>
            <person name="Frisvad J.C."/>
            <person name="Nielsen K.L."/>
        </authorList>
    </citation>
    <scope>NUCLEOTIDE SEQUENCE</scope>
    <source>
        <strain evidence="2">IBT 15544</strain>
    </source>
</reference>
<proteinExistence type="predicted"/>